<dbReference type="AlphaFoldDB" id="A0A915Q2B5"/>
<evidence type="ECO:0000313" key="2">
    <source>
        <dbReference type="WBParaSite" id="sdigi.contig61.g3288.t1"/>
    </source>
</evidence>
<keyword evidence="1" id="KW-1185">Reference proteome</keyword>
<evidence type="ECO:0000313" key="1">
    <source>
        <dbReference type="Proteomes" id="UP000887581"/>
    </source>
</evidence>
<dbReference type="WBParaSite" id="sdigi.contig61.g3288.t1">
    <property type="protein sequence ID" value="sdigi.contig61.g3288.t1"/>
    <property type="gene ID" value="sdigi.contig61.g3288"/>
</dbReference>
<accession>A0A915Q2B5</accession>
<sequence>MSEKLCSAFPSLESVIGLSIWSLEDLLRTGKRCREEELFGLVEITSRKERTLTGNADQTALIQPFHKPELCHHQEILSAPNQTIPLIL</sequence>
<proteinExistence type="predicted"/>
<protein>
    <submittedName>
        <fullName evidence="2">Uncharacterized protein</fullName>
    </submittedName>
</protein>
<reference evidence="2" key="1">
    <citation type="submission" date="2022-11" db="UniProtKB">
        <authorList>
            <consortium name="WormBaseParasite"/>
        </authorList>
    </citation>
    <scope>IDENTIFICATION</scope>
</reference>
<dbReference type="Proteomes" id="UP000887581">
    <property type="component" value="Unplaced"/>
</dbReference>
<name>A0A915Q2B5_9BILA</name>
<organism evidence="1 2">
    <name type="scientific">Setaria digitata</name>
    <dbReference type="NCBI Taxonomy" id="48799"/>
    <lineage>
        <taxon>Eukaryota</taxon>
        <taxon>Metazoa</taxon>
        <taxon>Ecdysozoa</taxon>
        <taxon>Nematoda</taxon>
        <taxon>Chromadorea</taxon>
        <taxon>Rhabditida</taxon>
        <taxon>Spirurina</taxon>
        <taxon>Spiruromorpha</taxon>
        <taxon>Filarioidea</taxon>
        <taxon>Setariidae</taxon>
        <taxon>Setaria</taxon>
    </lineage>
</organism>